<dbReference type="Proteomes" id="UP000705867">
    <property type="component" value="Unassembled WGS sequence"/>
</dbReference>
<dbReference type="EMBL" id="JAIOIV010000107">
    <property type="protein sequence ID" value="MBZ0157180.1"/>
    <property type="molecule type" value="Genomic_DNA"/>
</dbReference>
<reference evidence="1" key="1">
    <citation type="journal article" date="2021" name="bioRxiv">
        <title>Unraveling nitrogen, sulfur and carbon metabolic pathways and microbial community transcriptional responses to substrate deprivation and toxicity stresses in a bioreactor mimicking anoxic brackish coastal sediment conditions.</title>
        <authorList>
            <person name="Martins P.D."/>
            <person name="Echeveste M.J."/>
            <person name="Arshad A."/>
            <person name="Kurth J."/>
            <person name="Ouboter H."/>
            <person name="Jetten M.S.M."/>
            <person name="Welte C.U."/>
        </authorList>
    </citation>
    <scope>NUCLEOTIDE SEQUENCE</scope>
    <source>
        <strain evidence="1">MAG_39</strain>
    </source>
</reference>
<evidence type="ECO:0000313" key="1">
    <source>
        <dbReference type="EMBL" id="MBZ0157180.1"/>
    </source>
</evidence>
<evidence type="ECO:0000313" key="2">
    <source>
        <dbReference type="Proteomes" id="UP000705867"/>
    </source>
</evidence>
<dbReference type="InterPro" id="IPR006311">
    <property type="entry name" value="TAT_signal"/>
</dbReference>
<organism evidence="1 2">
    <name type="scientific">Candidatus Nitrobium versatile</name>
    <dbReference type="NCBI Taxonomy" id="2884831"/>
    <lineage>
        <taxon>Bacteria</taxon>
        <taxon>Pseudomonadati</taxon>
        <taxon>Nitrospirota</taxon>
        <taxon>Nitrospiria</taxon>
        <taxon>Nitrospirales</taxon>
        <taxon>Nitrospiraceae</taxon>
        <taxon>Candidatus Nitrobium</taxon>
    </lineage>
</organism>
<protein>
    <submittedName>
        <fullName evidence="1">Uncharacterized protein</fullName>
    </submittedName>
</protein>
<name>A0A953JEM3_9BACT</name>
<proteinExistence type="predicted"/>
<comment type="caution">
    <text evidence="1">The sequence shown here is derived from an EMBL/GenBank/DDBJ whole genome shotgun (WGS) entry which is preliminary data.</text>
</comment>
<dbReference type="AlphaFoldDB" id="A0A953JEM3"/>
<reference evidence="1" key="2">
    <citation type="submission" date="2021-08" db="EMBL/GenBank/DDBJ databases">
        <authorList>
            <person name="Dalcin Martins P."/>
        </authorList>
    </citation>
    <scope>NUCLEOTIDE SEQUENCE</scope>
    <source>
        <strain evidence="1">MAG_39</strain>
    </source>
</reference>
<dbReference type="PROSITE" id="PS51318">
    <property type="entry name" value="TAT"/>
    <property type="match status" value="1"/>
</dbReference>
<sequence length="117" mass="13246">MEEKKKGGFRRRGFLKTAALLSLFSSIPSSVRAFFMDRLYVRTVEKDTFRFDPMTGDIRWTGRKSREPYVLTVGGLVALPLRLSYANLTAFTRSSRPGWWTLANPVYPVIALSPPGT</sequence>
<gene>
    <name evidence="1" type="ORF">K8I29_13335</name>
</gene>
<accession>A0A953JEM3</accession>